<dbReference type="HOGENOM" id="CLU_2961794_0_0_1"/>
<evidence type="ECO:0000313" key="2">
    <source>
        <dbReference type="Proteomes" id="UP000054217"/>
    </source>
</evidence>
<reference evidence="1 2" key="1">
    <citation type="submission" date="2014-04" db="EMBL/GenBank/DDBJ databases">
        <authorList>
            <consortium name="DOE Joint Genome Institute"/>
            <person name="Kuo A."/>
            <person name="Kohler A."/>
            <person name="Costa M.D."/>
            <person name="Nagy L.G."/>
            <person name="Floudas D."/>
            <person name="Copeland A."/>
            <person name="Barry K.W."/>
            <person name="Cichocki N."/>
            <person name="Veneault-Fourrey C."/>
            <person name="LaButti K."/>
            <person name="Lindquist E.A."/>
            <person name="Lipzen A."/>
            <person name="Lundell T."/>
            <person name="Morin E."/>
            <person name="Murat C."/>
            <person name="Sun H."/>
            <person name="Tunlid A."/>
            <person name="Henrissat B."/>
            <person name="Grigoriev I.V."/>
            <person name="Hibbett D.S."/>
            <person name="Martin F."/>
            <person name="Nordberg H.P."/>
            <person name="Cantor M.N."/>
            <person name="Hua S.X."/>
        </authorList>
    </citation>
    <scope>NUCLEOTIDE SEQUENCE [LARGE SCALE GENOMIC DNA]</scope>
    <source>
        <strain evidence="1 2">Marx 270</strain>
    </source>
</reference>
<organism evidence="1 2">
    <name type="scientific">Pisolithus tinctorius Marx 270</name>
    <dbReference type="NCBI Taxonomy" id="870435"/>
    <lineage>
        <taxon>Eukaryota</taxon>
        <taxon>Fungi</taxon>
        <taxon>Dikarya</taxon>
        <taxon>Basidiomycota</taxon>
        <taxon>Agaricomycotina</taxon>
        <taxon>Agaricomycetes</taxon>
        <taxon>Agaricomycetidae</taxon>
        <taxon>Boletales</taxon>
        <taxon>Sclerodermatineae</taxon>
        <taxon>Pisolithaceae</taxon>
        <taxon>Pisolithus</taxon>
    </lineage>
</organism>
<dbReference type="AlphaFoldDB" id="A0A0C3IEC5"/>
<proteinExistence type="predicted"/>
<evidence type="ECO:0000313" key="1">
    <source>
        <dbReference type="EMBL" id="KIN95377.1"/>
    </source>
</evidence>
<reference evidence="2" key="2">
    <citation type="submission" date="2015-01" db="EMBL/GenBank/DDBJ databases">
        <title>Evolutionary Origins and Diversification of the Mycorrhizal Mutualists.</title>
        <authorList>
            <consortium name="DOE Joint Genome Institute"/>
            <consortium name="Mycorrhizal Genomics Consortium"/>
            <person name="Kohler A."/>
            <person name="Kuo A."/>
            <person name="Nagy L.G."/>
            <person name="Floudas D."/>
            <person name="Copeland A."/>
            <person name="Barry K.W."/>
            <person name="Cichocki N."/>
            <person name="Veneault-Fourrey C."/>
            <person name="LaButti K."/>
            <person name="Lindquist E.A."/>
            <person name="Lipzen A."/>
            <person name="Lundell T."/>
            <person name="Morin E."/>
            <person name="Murat C."/>
            <person name="Riley R."/>
            <person name="Ohm R."/>
            <person name="Sun H."/>
            <person name="Tunlid A."/>
            <person name="Henrissat B."/>
            <person name="Grigoriev I.V."/>
            <person name="Hibbett D.S."/>
            <person name="Martin F."/>
        </authorList>
    </citation>
    <scope>NUCLEOTIDE SEQUENCE [LARGE SCALE GENOMIC DNA]</scope>
    <source>
        <strain evidence="2">Marx 270</strain>
    </source>
</reference>
<protein>
    <submittedName>
        <fullName evidence="1">Uncharacterized protein</fullName>
    </submittedName>
</protein>
<dbReference type="Proteomes" id="UP000054217">
    <property type="component" value="Unassembled WGS sequence"/>
</dbReference>
<accession>A0A0C3IEC5</accession>
<keyword evidence="2" id="KW-1185">Reference proteome</keyword>
<name>A0A0C3IEC5_PISTI</name>
<sequence>MALSSAAIYTAWCVRTLSRYMSARPRLRGPRYCFSAVEIPHGEQDQLRYSKLLIFVYLL</sequence>
<dbReference type="InParanoid" id="A0A0C3IEC5"/>
<dbReference type="EMBL" id="KN832069">
    <property type="protein sequence ID" value="KIN95377.1"/>
    <property type="molecule type" value="Genomic_DNA"/>
</dbReference>
<gene>
    <name evidence="1" type="ORF">M404DRAFT_1007512</name>
</gene>